<dbReference type="InterPro" id="IPR036259">
    <property type="entry name" value="MFS_trans_sf"/>
</dbReference>
<dbReference type="Proteomes" id="UP000811246">
    <property type="component" value="Chromosome 5"/>
</dbReference>
<keyword evidence="5 6" id="KW-0472">Membrane</keyword>
<feature type="transmembrane region" description="Helical" evidence="6">
    <location>
        <begin position="492"/>
        <end position="513"/>
    </location>
</feature>
<dbReference type="Gene3D" id="1.20.1250.20">
    <property type="entry name" value="MFS general substrate transporter like domains"/>
    <property type="match status" value="1"/>
</dbReference>
<keyword evidence="4 6" id="KW-1133">Transmembrane helix</keyword>
<feature type="transmembrane region" description="Helical" evidence="6">
    <location>
        <begin position="577"/>
        <end position="595"/>
    </location>
</feature>
<dbReference type="EMBL" id="CM031813">
    <property type="protein sequence ID" value="KAG6654370.1"/>
    <property type="molecule type" value="Genomic_DNA"/>
</dbReference>
<evidence type="ECO:0000256" key="6">
    <source>
        <dbReference type="SAM" id="Phobius"/>
    </source>
</evidence>
<dbReference type="OrthoDB" id="8904098at2759"/>
<dbReference type="GO" id="GO:0022857">
    <property type="term" value="F:transmembrane transporter activity"/>
    <property type="evidence" value="ECO:0007669"/>
    <property type="project" value="InterPro"/>
</dbReference>
<feature type="transmembrane region" description="Helical" evidence="6">
    <location>
        <begin position="250"/>
        <end position="276"/>
    </location>
</feature>
<feature type="transmembrane region" description="Helical" evidence="6">
    <location>
        <begin position="225"/>
        <end position="244"/>
    </location>
</feature>
<evidence type="ECO:0000313" key="7">
    <source>
        <dbReference type="EMBL" id="KAG6654370.1"/>
    </source>
</evidence>
<evidence type="ECO:0000313" key="9">
    <source>
        <dbReference type="Proteomes" id="UP000811609"/>
    </source>
</evidence>
<keyword evidence="9" id="KW-1185">Reference proteome</keyword>
<organism evidence="7 9">
    <name type="scientific">Carya illinoinensis</name>
    <name type="common">Pecan</name>
    <dbReference type="NCBI Taxonomy" id="32201"/>
    <lineage>
        <taxon>Eukaryota</taxon>
        <taxon>Viridiplantae</taxon>
        <taxon>Streptophyta</taxon>
        <taxon>Embryophyta</taxon>
        <taxon>Tracheophyta</taxon>
        <taxon>Spermatophyta</taxon>
        <taxon>Magnoliopsida</taxon>
        <taxon>eudicotyledons</taxon>
        <taxon>Gunneridae</taxon>
        <taxon>Pentapetalae</taxon>
        <taxon>rosids</taxon>
        <taxon>fabids</taxon>
        <taxon>Fagales</taxon>
        <taxon>Juglandaceae</taxon>
        <taxon>Carya</taxon>
    </lineage>
</organism>
<evidence type="ECO:0000256" key="4">
    <source>
        <dbReference type="ARBA" id="ARBA00022989"/>
    </source>
</evidence>
<dbReference type="CDD" id="cd17416">
    <property type="entry name" value="MFS_NPF1_2"/>
    <property type="match status" value="1"/>
</dbReference>
<gene>
    <name evidence="7" type="ORF">CIPAW_05G140700</name>
    <name evidence="8" type="ORF">I3842_05G137700</name>
</gene>
<dbReference type="GO" id="GO:0016020">
    <property type="term" value="C:membrane"/>
    <property type="evidence" value="ECO:0007669"/>
    <property type="project" value="UniProtKB-SubCell"/>
</dbReference>
<keyword evidence="3 6" id="KW-0812">Transmembrane</keyword>
<sequence>MAVNDHNRKQSSSSSWYLCRSSARCFQIVTSSKASTMEKEKNQSDGKDLPVLNATTRKPGGWKAMPFIIGNETFERLATFGLLANFMVYLTREFHMDQVTASNVINIWSGVTNFAPLVGAFISDAYLGRFPTIAFASCASLLGMVTVTMTAWMAQLRPPPCTPQQQELGQCKGSTKAQLGVLLLGLGFLSIGSGGIRPCSIPFGVDQFDPTTDDGKKGINSFFNWYYTTFTVVLLFTQTIVVYIQDSVSWSIGFGIPTLCMFLSIIFFFVGTNIYVHVKAEESPFSGLAQVFVAAYKKRRIQLPADGDADRIFYDPPLKGATFTKLPLTDHFRFLNKAAFIQENELKPDGTSTNQWRLCSIQQVEELKCIIRIIPIWISGVVSLTSMTQQGTFTVSQALKMDRHLGPHFQIPAGSMGVISLIIIGLWIPFYDRILVPALRKVTKNEGGISLLQRIGIGAVFSILSMVVAGLVERVRRASAIQNPQPLGVAPMSVMWLAPQLILMGFCEAFNIIGQIEFFNRQFPDHMRSIGNSLFSCSFAGASYLSSLVVTIVHHVTRTHAHPDWLTNDINDGRLDYFYFLIAGMGVLNLIYFLYCANRYRYKGSTQIRDDHNDSHHVDHDDHALVLELSNSNKA</sequence>
<feature type="transmembrane region" description="Helical" evidence="6">
    <location>
        <begin position="409"/>
        <end position="430"/>
    </location>
</feature>
<feature type="transmembrane region" description="Helical" evidence="6">
    <location>
        <begin position="451"/>
        <end position="472"/>
    </location>
</feature>
<feature type="transmembrane region" description="Helical" evidence="6">
    <location>
        <begin position="370"/>
        <end position="389"/>
    </location>
</feature>
<dbReference type="Pfam" id="PF00854">
    <property type="entry name" value="PTR2"/>
    <property type="match status" value="1"/>
</dbReference>
<accession>A0A8T1QI39</accession>
<evidence type="ECO:0000256" key="5">
    <source>
        <dbReference type="ARBA" id="ARBA00023136"/>
    </source>
</evidence>
<feature type="transmembrane region" description="Helical" evidence="6">
    <location>
        <begin position="105"/>
        <end position="127"/>
    </location>
</feature>
<evidence type="ECO:0000313" key="8">
    <source>
        <dbReference type="EMBL" id="KAG6713152.1"/>
    </source>
</evidence>
<feature type="transmembrane region" description="Helical" evidence="6">
    <location>
        <begin position="133"/>
        <end position="154"/>
    </location>
</feature>
<proteinExistence type="inferred from homology"/>
<evidence type="ECO:0000256" key="3">
    <source>
        <dbReference type="ARBA" id="ARBA00022692"/>
    </source>
</evidence>
<comment type="caution">
    <text evidence="7">The sequence shown here is derived from an EMBL/GenBank/DDBJ whole genome shotgun (WGS) entry which is preliminary data.</text>
</comment>
<evidence type="ECO:0000256" key="1">
    <source>
        <dbReference type="ARBA" id="ARBA00004141"/>
    </source>
</evidence>
<dbReference type="SUPFAM" id="SSF103473">
    <property type="entry name" value="MFS general substrate transporter"/>
    <property type="match status" value="1"/>
</dbReference>
<comment type="similarity">
    <text evidence="2">Belongs to the major facilitator superfamily. Proton-dependent oligopeptide transporter (POT/PTR) (TC 2.A.17) family.</text>
</comment>
<dbReference type="InterPro" id="IPR000109">
    <property type="entry name" value="POT_fam"/>
</dbReference>
<dbReference type="AlphaFoldDB" id="A0A8T1QI39"/>
<dbReference type="EMBL" id="CM031829">
    <property type="protein sequence ID" value="KAG6713152.1"/>
    <property type="molecule type" value="Genomic_DNA"/>
</dbReference>
<feature type="transmembrane region" description="Helical" evidence="6">
    <location>
        <begin position="534"/>
        <end position="557"/>
    </location>
</feature>
<comment type="subcellular location">
    <subcellularLocation>
        <location evidence="1">Membrane</location>
        <topology evidence="1">Multi-pass membrane protein</topology>
    </subcellularLocation>
</comment>
<protein>
    <submittedName>
        <fullName evidence="7">Uncharacterized protein</fullName>
    </submittedName>
</protein>
<reference evidence="8" key="2">
    <citation type="submission" date="2021-01" db="EMBL/GenBank/DDBJ databases">
        <authorList>
            <person name="Lovell J.T."/>
            <person name="Bentley N."/>
            <person name="Bhattarai G."/>
            <person name="Jenkins J.W."/>
            <person name="Sreedasyam A."/>
            <person name="Alarcon Y."/>
            <person name="Bock C."/>
            <person name="Boston L."/>
            <person name="Carlson J."/>
            <person name="Cervantes K."/>
            <person name="Clermont K."/>
            <person name="Krom N."/>
            <person name="Kubenka K."/>
            <person name="Mamidi S."/>
            <person name="Mattison C."/>
            <person name="Monteros M."/>
            <person name="Pisani C."/>
            <person name="Plott C."/>
            <person name="Rajasekar S."/>
            <person name="Rhein H.S."/>
            <person name="Rohla C."/>
            <person name="Song M."/>
            <person name="Hilaire R.S."/>
            <person name="Shu S."/>
            <person name="Wells L."/>
            <person name="Wang X."/>
            <person name="Webber J."/>
            <person name="Heerema R.J."/>
            <person name="Klein P."/>
            <person name="Conner P."/>
            <person name="Grauke L."/>
            <person name="Grimwood J."/>
            <person name="Schmutz J."/>
            <person name="Randall J.J."/>
        </authorList>
    </citation>
    <scope>NUCLEOTIDE SEQUENCE</scope>
    <source>
        <tissue evidence="8">Leaf</tissue>
    </source>
</reference>
<name>A0A8T1QI39_CARIL</name>
<reference evidence="7" key="1">
    <citation type="submission" date="2020-12" db="EMBL/GenBank/DDBJ databases">
        <title>WGS assembly of Carya illinoinensis cv. Pawnee.</title>
        <authorList>
            <person name="Platts A."/>
            <person name="Shu S."/>
            <person name="Wright S."/>
            <person name="Barry K."/>
            <person name="Edger P."/>
            <person name="Pires J.C."/>
            <person name="Schmutz J."/>
        </authorList>
    </citation>
    <scope>NUCLEOTIDE SEQUENCE</scope>
    <source>
        <tissue evidence="7">Leaf</tissue>
    </source>
</reference>
<evidence type="ECO:0000256" key="2">
    <source>
        <dbReference type="ARBA" id="ARBA00005982"/>
    </source>
</evidence>
<dbReference type="PANTHER" id="PTHR11654">
    <property type="entry name" value="OLIGOPEPTIDE TRANSPORTER-RELATED"/>
    <property type="match status" value="1"/>
</dbReference>
<dbReference type="Proteomes" id="UP000811609">
    <property type="component" value="Chromosome 5"/>
</dbReference>